<comment type="similarity">
    <text evidence="2 7">Belongs to the phosphohexose mutase family.</text>
</comment>
<dbReference type="EMBL" id="QMWP01000004">
    <property type="protein sequence ID" value="RLG71220.1"/>
    <property type="molecule type" value="Genomic_DNA"/>
</dbReference>
<dbReference type="InterPro" id="IPR006352">
    <property type="entry name" value="GlmM_bact"/>
</dbReference>
<dbReference type="FunFam" id="3.40.120.10:FF:000001">
    <property type="entry name" value="Phosphoglucosamine mutase"/>
    <property type="match status" value="1"/>
</dbReference>
<dbReference type="InterPro" id="IPR005843">
    <property type="entry name" value="A-D-PHexomutase_C"/>
</dbReference>
<dbReference type="PROSITE" id="PS00710">
    <property type="entry name" value="PGM_PMM"/>
    <property type="match status" value="1"/>
</dbReference>
<dbReference type="SUPFAM" id="SSF53738">
    <property type="entry name" value="Phosphoglucomutase, first 3 domains"/>
    <property type="match status" value="3"/>
</dbReference>
<evidence type="ECO:0000313" key="13">
    <source>
        <dbReference type="Proteomes" id="UP000278031"/>
    </source>
</evidence>
<proteinExistence type="inferred from homology"/>
<dbReference type="InterPro" id="IPR005841">
    <property type="entry name" value="Alpha-D-phosphohexomutase_SF"/>
</dbReference>
<reference evidence="12 13" key="1">
    <citation type="submission" date="2018-06" db="EMBL/GenBank/DDBJ databases">
        <title>Extensive metabolic versatility and redundancy in microbially diverse, dynamic hydrothermal sediments.</title>
        <authorList>
            <person name="Dombrowski N."/>
            <person name="Teske A."/>
            <person name="Baker B.J."/>
        </authorList>
    </citation>
    <scope>NUCLEOTIDE SEQUENCE [LARGE SCALE GENOMIC DNA]</scope>
    <source>
        <strain evidence="12">B51_G17</strain>
    </source>
</reference>
<dbReference type="InterPro" id="IPR016055">
    <property type="entry name" value="A-D-PHexomutase_a/b/a-I/II/III"/>
</dbReference>
<dbReference type="Gene3D" id="3.40.120.10">
    <property type="entry name" value="Alpha-D-Glucose-1,6-Bisphosphate, subunit A, domain 3"/>
    <property type="match status" value="3"/>
</dbReference>
<gene>
    <name evidence="12" type="ORF">DRO04_00240</name>
</gene>
<evidence type="ECO:0000259" key="8">
    <source>
        <dbReference type="Pfam" id="PF00408"/>
    </source>
</evidence>
<organism evidence="12 13">
    <name type="scientific">Candidatus Iainarchaeum sp</name>
    <dbReference type="NCBI Taxonomy" id="3101447"/>
    <lineage>
        <taxon>Archaea</taxon>
        <taxon>Candidatus Iainarchaeota</taxon>
        <taxon>Candidatus Iainarchaeia</taxon>
        <taxon>Candidatus Iainarchaeales</taxon>
        <taxon>Candidatus Iainarchaeaceae</taxon>
        <taxon>Candidatus Iainarchaeum</taxon>
    </lineage>
</organism>
<accession>A0A497JJL2</accession>
<dbReference type="NCBIfam" id="NF008139">
    <property type="entry name" value="PRK10887.1"/>
    <property type="match status" value="1"/>
</dbReference>
<dbReference type="InterPro" id="IPR016066">
    <property type="entry name" value="A-D-PHexomutase_CS"/>
</dbReference>
<dbReference type="Gene3D" id="3.30.310.50">
    <property type="entry name" value="Alpha-D-phosphohexomutase, C-terminal domain"/>
    <property type="match status" value="1"/>
</dbReference>
<dbReference type="Pfam" id="PF02878">
    <property type="entry name" value="PGM_PMM_I"/>
    <property type="match status" value="1"/>
</dbReference>
<dbReference type="Pfam" id="PF02879">
    <property type="entry name" value="PGM_PMM_II"/>
    <property type="match status" value="1"/>
</dbReference>
<feature type="domain" description="Alpha-D-phosphohexomutase C-terminal" evidence="8">
    <location>
        <begin position="374"/>
        <end position="441"/>
    </location>
</feature>
<dbReference type="SUPFAM" id="SSF55957">
    <property type="entry name" value="Phosphoglucomutase, C-terminal domain"/>
    <property type="match status" value="1"/>
</dbReference>
<evidence type="ECO:0000256" key="5">
    <source>
        <dbReference type="ARBA" id="ARBA00022842"/>
    </source>
</evidence>
<evidence type="ECO:0000256" key="4">
    <source>
        <dbReference type="ARBA" id="ARBA00022723"/>
    </source>
</evidence>
<dbReference type="GO" id="GO:0008966">
    <property type="term" value="F:phosphoglucosamine mutase activity"/>
    <property type="evidence" value="ECO:0007669"/>
    <property type="project" value="UniProtKB-EC"/>
</dbReference>
<dbReference type="Proteomes" id="UP000278031">
    <property type="component" value="Unassembled WGS sequence"/>
</dbReference>
<comment type="caution">
    <text evidence="12">The sequence shown here is derived from an EMBL/GenBank/DDBJ whole genome shotgun (WGS) entry which is preliminary data.</text>
</comment>
<comment type="cofactor">
    <cofactor evidence="1">
        <name>Mg(2+)</name>
        <dbReference type="ChEBI" id="CHEBI:18420"/>
    </cofactor>
</comment>
<feature type="domain" description="Alpha-D-phosphohexomutase alpha/beta/alpha" evidence="9">
    <location>
        <begin position="3"/>
        <end position="139"/>
    </location>
</feature>
<dbReference type="CDD" id="cd05802">
    <property type="entry name" value="GlmM"/>
    <property type="match status" value="1"/>
</dbReference>
<evidence type="ECO:0000256" key="7">
    <source>
        <dbReference type="RuleBase" id="RU004326"/>
    </source>
</evidence>
<keyword evidence="4 7" id="KW-0479">Metal-binding</keyword>
<dbReference type="GO" id="GO:0005975">
    <property type="term" value="P:carbohydrate metabolic process"/>
    <property type="evidence" value="ECO:0007669"/>
    <property type="project" value="InterPro"/>
</dbReference>
<feature type="domain" description="Alpha-D-phosphohexomutase alpha/beta/alpha" evidence="11">
    <location>
        <begin position="258"/>
        <end position="366"/>
    </location>
</feature>
<dbReference type="GO" id="GO:0004615">
    <property type="term" value="F:phosphomannomutase activity"/>
    <property type="evidence" value="ECO:0007669"/>
    <property type="project" value="TreeGrafter"/>
</dbReference>
<dbReference type="EC" id="5.4.2.10" evidence="12"/>
<feature type="domain" description="Alpha-D-phosphohexomutase alpha/beta/alpha" evidence="10">
    <location>
        <begin position="157"/>
        <end position="253"/>
    </location>
</feature>
<evidence type="ECO:0000256" key="1">
    <source>
        <dbReference type="ARBA" id="ARBA00001946"/>
    </source>
</evidence>
<keyword evidence="6 12" id="KW-0413">Isomerase</keyword>
<dbReference type="Pfam" id="PF02880">
    <property type="entry name" value="PGM_PMM_III"/>
    <property type="match status" value="1"/>
</dbReference>
<evidence type="ECO:0000256" key="6">
    <source>
        <dbReference type="ARBA" id="ARBA00023235"/>
    </source>
</evidence>
<sequence length="448" mass="49524">MERKLFGTDGIRGKANEYPMTPEIALRLGKALATYLRKKKPSKKIKILIGKDTRLSGYMLESALESGIVAMGADVYLVGPMPTPAIAHLTKSINADAGIVISASHNPAQDNGIKIFDENGFKLTDEEEYKIEQLIFAEEINGRNIGKAFRIDDAKGRYIEFAKATINNQSLEGIKIVLDCANGAAYHIAPPIFAELGAEVISINTNPNGLNINKNCGALHPEKMQEMVKQCKADIGFAFDGDADRLVVCDESGKIIEGEFILGLLAKWFKENGMLRNNTLVTTMQSNLALDEFLNKEGIKVVRTAVGDRYVLQEMLRGNYSLGGESSGHIIFADYSTTGDGIISALQIMRILKLSKRKISELAYLFDLYPQIKINLPVKEKVPIKELKLVTEKIKEIENSLNNKGRVFVRYSGTEKKVRILVEGNCAKNELENYAQSIAEAFKKEGIV</sequence>
<dbReference type="AlphaFoldDB" id="A0A497JJL2"/>
<evidence type="ECO:0000259" key="9">
    <source>
        <dbReference type="Pfam" id="PF02878"/>
    </source>
</evidence>
<keyword evidence="5 7" id="KW-0460">Magnesium</keyword>
<name>A0A497JJL2_9ARCH</name>
<dbReference type="FunFam" id="3.40.120.10:FF:000003">
    <property type="entry name" value="Phosphoglucosamine mutase"/>
    <property type="match status" value="1"/>
</dbReference>
<dbReference type="InterPro" id="IPR005846">
    <property type="entry name" value="A-D-PHexomutase_a/b/a-III"/>
</dbReference>
<dbReference type="PANTHER" id="PTHR42946:SF1">
    <property type="entry name" value="PHOSPHOGLUCOMUTASE (ALPHA-D-GLUCOSE-1,6-BISPHOSPHATE-DEPENDENT)"/>
    <property type="match status" value="1"/>
</dbReference>
<evidence type="ECO:0000256" key="2">
    <source>
        <dbReference type="ARBA" id="ARBA00010231"/>
    </source>
</evidence>
<dbReference type="GO" id="GO:0006048">
    <property type="term" value="P:UDP-N-acetylglucosamine biosynthetic process"/>
    <property type="evidence" value="ECO:0007669"/>
    <property type="project" value="TreeGrafter"/>
</dbReference>
<dbReference type="InterPro" id="IPR036900">
    <property type="entry name" value="A-D-PHexomutase_C_sf"/>
</dbReference>
<dbReference type="GO" id="GO:0000287">
    <property type="term" value="F:magnesium ion binding"/>
    <property type="evidence" value="ECO:0007669"/>
    <property type="project" value="InterPro"/>
</dbReference>
<evidence type="ECO:0000259" key="10">
    <source>
        <dbReference type="Pfam" id="PF02879"/>
    </source>
</evidence>
<keyword evidence="3" id="KW-0597">Phosphoprotein</keyword>
<dbReference type="HAMAP" id="MF_01554_B">
    <property type="entry name" value="GlmM_B"/>
    <property type="match status" value="1"/>
</dbReference>
<evidence type="ECO:0000256" key="3">
    <source>
        <dbReference type="ARBA" id="ARBA00022553"/>
    </source>
</evidence>
<dbReference type="InterPro" id="IPR005845">
    <property type="entry name" value="A-D-PHexomutase_a/b/a-II"/>
</dbReference>
<dbReference type="PANTHER" id="PTHR42946">
    <property type="entry name" value="PHOSPHOHEXOSE MUTASE"/>
    <property type="match status" value="1"/>
</dbReference>
<evidence type="ECO:0000259" key="11">
    <source>
        <dbReference type="Pfam" id="PF02880"/>
    </source>
</evidence>
<dbReference type="PRINTS" id="PR00509">
    <property type="entry name" value="PGMPMM"/>
</dbReference>
<protein>
    <submittedName>
        <fullName evidence="12">Phosphoglucosamine mutase</fullName>
        <ecNumber evidence="12">5.4.2.10</ecNumber>
    </submittedName>
</protein>
<dbReference type="Pfam" id="PF00408">
    <property type="entry name" value="PGM_PMM_IV"/>
    <property type="match status" value="1"/>
</dbReference>
<evidence type="ECO:0000313" key="12">
    <source>
        <dbReference type="EMBL" id="RLG71220.1"/>
    </source>
</evidence>
<dbReference type="GO" id="GO:0005829">
    <property type="term" value="C:cytosol"/>
    <property type="evidence" value="ECO:0007669"/>
    <property type="project" value="TreeGrafter"/>
</dbReference>
<dbReference type="InterPro" id="IPR005844">
    <property type="entry name" value="A-D-PHexomutase_a/b/a-I"/>
</dbReference>
<dbReference type="InterPro" id="IPR050060">
    <property type="entry name" value="Phosphoglucosamine_mutase"/>
</dbReference>
<dbReference type="NCBIfam" id="TIGR01455">
    <property type="entry name" value="glmM"/>
    <property type="match status" value="1"/>
</dbReference>